<accession>A0A5E7LE62</accession>
<protein>
    <submittedName>
        <fullName evidence="2">D-inositol-3-phosphate glycosyltransferase</fullName>
        <ecNumber evidence="2">2.4.1.250</ecNumber>
    </submittedName>
</protein>
<dbReference type="Pfam" id="PF00534">
    <property type="entry name" value="Glycos_transf_1"/>
    <property type="match status" value="1"/>
</dbReference>
<evidence type="ECO:0000313" key="2">
    <source>
        <dbReference type="EMBL" id="VVP12510.1"/>
    </source>
</evidence>
<dbReference type="SUPFAM" id="SSF53756">
    <property type="entry name" value="UDP-Glycosyltransferase/glycogen phosphorylase"/>
    <property type="match status" value="1"/>
</dbReference>
<dbReference type="EC" id="2.4.1.250" evidence="2"/>
<dbReference type="GO" id="GO:1901135">
    <property type="term" value="P:carbohydrate derivative metabolic process"/>
    <property type="evidence" value="ECO:0007669"/>
    <property type="project" value="UniProtKB-ARBA"/>
</dbReference>
<dbReference type="Gene3D" id="3.40.50.2000">
    <property type="entry name" value="Glycogen Phosphorylase B"/>
    <property type="match status" value="2"/>
</dbReference>
<sequence length="344" mass="39397">MKIALCSSMVPFVRGGSRNIVEWLAITLREAGHQVEIVYLPEIDNPDTLFQQMMAYRWVDLESADRIICFRPQAHLIPHPHKVLWFIHHVRAFYDLWDTQYRSFPDDEKHRGIRDALHSVDDQALREAKAVFTNSQVVSTRLQRYNRVDSETLYPPVFQPERFHCSGQNDEILYVSRLEHHKRQHLLVEAMAHTKTRVRLKLLGLGAGAEYPKSLEEKIKVLGLSNRITLENRWVNEEEKVEHFAKCLATAYLPVDEDSYGYPSLEASHSSKAILTTTDSGGVLELVQDGVNGYIAEPTPASLALAMDKLYLNRANTEAMGVNAKQRLADLNISWKHVMERLLA</sequence>
<evidence type="ECO:0000313" key="3">
    <source>
        <dbReference type="Proteomes" id="UP000375525"/>
    </source>
</evidence>
<keyword evidence="2" id="KW-0328">Glycosyltransferase</keyword>
<dbReference type="Proteomes" id="UP000375525">
    <property type="component" value="Unassembled WGS sequence"/>
</dbReference>
<evidence type="ECO:0000259" key="1">
    <source>
        <dbReference type="Pfam" id="PF00534"/>
    </source>
</evidence>
<dbReference type="CDD" id="cd03801">
    <property type="entry name" value="GT4_PimA-like"/>
    <property type="match status" value="1"/>
</dbReference>
<dbReference type="RefSeq" id="WP_191624687.1">
    <property type="nucleotide sequence ID" value="NZ_CABVIH010000016.1"/>
</dbReference>
<keyword evidence="2" id="KW-0808">Transferase</keyword>
<feature type="domain" description="Glycosyl transferase family 1" evidence="1">
    <location>
        <begin position="169"/>
        <end position="327"/>
    </location>
</feature>
<dbReference type="PANTHER" id="PTHR12526">
    <property type="entry name" value="GLYCOSYLTRANSFERASE"/>
    <property type="match status" value="1"/>
</dbReference>
<dbReference type="InterPro" id="IPR001296">
    <property type="entry name" value="Glyco_trans_1"/>
</dbReference>
<dbReference type="AlphaFoldDB" id="A0A5E7LE62"/>
<dbReference type="GO" id="GO:0102710">
    <property type="term" value="F:D-inositol-3-phosphate glycosyltransferase activity"/>
    <property type="evidence" value="ECO:0007669"/>
    <property type="project" value="UniProtKB-EC"/>
</dbReference>
<gene>
    <name evidence="2" type="primary">mshA_5</name>
    <name evidence="2" type="ORF">PS880_03392</name>
</gene>
<dbReference type="EMBL" id="CABVIH010000016">
    <property type="protein sequence ID" value="VVP12510.1"/>
    <property type="molecule type" value="Genomic_DNA"/>
</dbReference>
<organism evidence="2 3">
    <name type="scientific">Pseudomonas fluorescens</name>
    <dbReference type="NCBI Taxonomy" id="294"/>
    <lineage>
        <taxon>Bacteria</taxon>
        <taxon>Pseudomonadati</taxon>
        <taxon>Pseudomonadota</taxon>
        <taxon>Gammaproteobacteria</taxon>
        <taxon>Pseudomonadales</taxon>
        <taxon>Pseudomonadaceae</taxon>
        <taxon>Pseudomonas</taxon>
    </lineage>
</organism>
<reference evidence="2 3" key="1">
    <citation type="submission" date="2019-09" db="EMBL/GenBank/DDBJ databases">
        <authorList>
            <person name="Chandra G."/>
            <person name="Truman W A."/>
        </authorList>
    </citation>
    <scope>NUCLEOTIDE SEQUENCE [LARGE SCALE GENOMIC DNA]</scope>
    <source>
        <strain evidence="2">PS880</strain>
    </source>
</reference>
<name>A0A5E7LE62_PSEFL</name>
<dbReference type="PANTHER" id="PTHR12526:SF635">
    <property type="entry name" value="GLYCOSYL TRANSFERASE GROUP 1"/>
    <property type="match status" value="1"/>
</dbReference>
<proteinExistence type="predicted"/>